<keyword evidence="4" id="KW-0804">Transcription</keyword>
<feature type="domain" description="MADS-box" evidence="7">
    <location>
        <begin position="31"/>
        <end position="92"/>
    </location>
</feature>
<dbReference type="GO" id="GO:0005634">
    <property type="term" value="C:nucleus"/>
    <property type="evidence" value="ECO:0007669"/>
    <property type="project" value="UniProtKB-SubCell"/>
</dbReference>
<dbReference type="PRINTS" id="PR00404">
    <property type="entry name" value="MADSDOMAIN"/>
</dbReference>
<dbReference type="SUPFAM" id="SSF55455">
    <property type="entry name" value="SRF-like"/>
    <property type="match status" value="2"/>
</dbReference>
<evidence type="ECO:0000256" key="4">
    <source>
        <dbReference type="ARBA" id="ARBA00023163"/>
    </source>
</evidence>
<gene>
    <name evidence="8" type="ORF">Sjap_023333</name>
</gene>
<evidence type="ECO:0000313" key="8">
    <source>
        <dbReference type="EMBL" id="KAK9090156.1"/>
    </source>
</evidence>
<evidence type="ECO:0000259" key="7">
    <source>
        <dbReference type="PROSITE" id="PS50066"/>
    </source>
</evidence>
<dbReference type="Gene3D" id="3.40.1810.10">
    <property type="entry name" value="Transcription factor, MADS-box"/>
    <property type="match status" value="1"/>
</dbReference>
<evidence type="ECO:0000256" key="2">
    <source>
        <dbReference type="ARBA" id="ARBA00023015"/>
    </source>
</evidence>
<keyword evidence="3" id="KW-0238">DNA-binding</keyword>
<evidence type="ECO:0000256" key="5">
    <source>
        <dbReference type="ARBA" id="ARBA00023242"/>
    </source>
</evidence>
<sequence length="220" mass="25570">MGRKKIEIKPIEEKGKHQVTFSKHRKGLFNKGRKKIEIKPIEEKGKRQVTFSKRRKGLFNKANEMCMIEDTAKMSVVVFSPAGKPFSFHHPSAVDTAIDHFLNGWNPSDSSHTAPQSMDSKEGFWGDKVNLDQLQTVEELTMFEDELKSLKNIATARLHEIELQRNHEASTSSSLLLYSVLLKDEWWRMRRSMPFSGFMIPLRFLIFEFPIELPLFFLLK</sequence>
<evidence type="ECO:0000256" key="3">
    <source>
        <dbReference type="ARBA" id="ARBA00023125"/>
    </source>
</evidence>
<dbReference type="SMART" id="SM00432">
    <property type="entry name" value="MADS"/>
    <property type="match status" value="1"/>
</dbReference>
<keyword evidence="6" id="KW-0812">Transmembrane</keyword>
<keyword evidence="6" id="KW-0472">Membrane</keyword>
<feature type="domain" description="MADS-box" evidence="7">
    <location>
        <begin position="1"/>
        <end position="34"/>
    </location>
</feature>
<reference evidence="8 9" key="1">
    <citation type="submission" date="2024-01" db="EMBL/GenBank/DDBJ databases">
        <title>Genome assemblies of Stephania.</title>
        <authorList>
            <person name="Yang L."/>
        </authorList>
    </citation>
    <scope>NUCLEOTIDE SEQUENCE [LARGE SCALE GENOMIC DNA]</scope>
    <source>
        <strain evidence="8">QJT</strain>
        <tissue evidence="8">Leaf</tissue>
    </source>
</reference>
<keyword evidence="9" id="KW-1185">Reference proteome</keyword>
<feature type="transmembrane region" description="Helical" evidence="6">
    <location>
        <begin position="198"/>
        <end position="219"/>
    </location>
</feature>
<evidence type="ECO:0000313" key="9">
    <source>
        <dbReference type="Proteomes" id="UP001417504"/>
    </source>
</evidence>
<dbReference type="PROSITE" id="PS50066">
    <property type="entry name" value="MADS_BOX_2"/>
    <property type="match status" value="2"/>
</dbReference>
<dbReference type="InterPro" id="IPR036879">
    <property type="entry name" value="TF_MADSbox_sf"/>
</dbReference>
<comment type="caution">
    <text evidence="8">The sequence shown here is derived from an EMBL/GenBank/DDBJ whole genome shotgun (WGS) entry which is preliminary data.</text>
</comment>
<dbReference type="PANTHER" id="PTHR11945">
    <property type="entry name" value="MADS BOX PROTEIN"/>
    <property type="match status" value="1"/>
</dbReference>
<dbReference type="GO" id="GO:0046983">
    <property type="term" value="F:protein dimerization activity"/>
    <property type="evidence" value="ECO:0007669"/>
    <property type="project" value="InterPro"/>
</dbReference>
<keyword evidence="5" id="KW-0539">Nucleus</keyword>
<accession>A0AAP0EBE3</accession>
<proteinExistence type="predicted"/>
<dbReference type="Proteomes" id="UP001417504">
    <property type="component" value="Unassembled WGS sequence"/>
</dbReference>
<evidence type="ECO:0000256" key="1">
    <source>
        <dbReference type="ARBA" id="ARBA00004123"/>
    </source>
</evidence>
<dbReference type="InterPro" id="IPR002100">
    <property type="entry name" value="TF_MADSbox"/>
</dbReference>
<dbReference type="GO" id="GO:0000981">
    <property type="term" value="F:DNA-binding transcription factor activity, RNA polymerase II-specific"/>
    <property type="evidence" value="ECO:0007669"/>
    <property type="project" value="TreeGrafter"/>
</dbReference>
<dbReference type="GO" id="GO:0000978">
    <property type="term" value="F:RNA polymerase II cis-regulatory region sequence-specific DNA binding"/>
    <property type="evidence" value="ECO:0007669"/>
    <property type="project" value="TreeGrafter"/>
</dbReference>
<keyword evidence="2" id="KW-0805">Transcription regulation</keyword>
<comment type="subcellular location">
    <subcellularLocation>
        <location evidence="1">Nucleus</location>
    </subcellularLocation>
</comment>
<organism evidence="8 9">
    <name type="scientific">Stephania japonica</name>
    <dbReference type="NCBI Taxonomy" id="461633"/>
    <lineage>
        <taxon>Eukaryota</taxon>
        <taxon>Viridiplantae</taxon>
        <taxon>Streptophyta</taxon>
        <taxon>Embryophyta</taxon>
        <taxon>Tracheophyta</taxon>
        <taxon>Spermatophyta</taxon>
        <taxon>Magnoliopsida</taxon>
        <taxon>Ranunculales</taxon>
        <taxon>Menispermaceae</taxon>
        <taxon>Menispermoideae</taxon>
        <taxon>Cissampelideae</taxon>
        <taxon>Stephania</taxon>
    </lineage>
</organism>
<dbReference type="PANTHER" id="PTHR11945:SF629">
    <property type="entry name" value="OS02G0164450 PROTEIN"/>
    <property type="match status" value="1"/>
</dbReference>
<dbReference type="Pfam" id="PF00319">
    <property type="entry name" value="SRF-TF"/>
    <property type="match status" value="1"/>
</dbReference>
<dbReference type="AlphaFoldDB" id="A0AAP0EBE3"/>
<protein>
    <recommendedName>
        <fullName evidence="7">MADS-box domain-containing protein</fullName>
    </recommendedName>
</protein>
<evidence type="ECO:0000256" key="6">
    <source>
        <dbReference type="SAM" id="Phobius"/>
    </source>
</evidence>
<keyword evidence="6" id="KW-1133">Transmembrane helix</keyword>
<name>A0AAP0EBE3_9MAGN</name>
<dbReference type="EMBL" id="JBBNAE010000010">
    <property type="protein sequence ID" value="KAK9090156.1"/>
    <property type="molecule type" value="Genomic_DNA"/>
</dbReference>